<dbReference type="AlphaFoldDB" id="A0A1S0TTH6"/>
<dbReference type="InterPro" id="IPR013761">
    <property type="entry name" value="SAM/pointed_sf"/>
</dbReference>
<dbReference type="InParanoid" id="A0A1S0TTH6"/>
<feature type="region of interest" description="Disordered" evidence="1">
    <location>
        <begin position="273"/>
        <end position="296"/>
    </location>
</feature>
<proteinExistence type="predicted"/>
<sequence>MSTKEKLKRARTMGEVLLILNMPEYLPFFEKANILQASTLKLLREIDLKCIGIDNSGRKKLLKAVRYLSKNPMTVGDTIRRGIQCAANVESRDPEINEKFCLQKAEDELLRCKVELNLKRNELVRIQKQAKLIREIFEMTGDAREYVQKLRKNCHTCGSLSIQRLAIDLESLLNNIFLPNANSNPSNLKPLKRHNTQLYCSNETGAGPWYTKILKPTSVQGYKQPPAAIYYHSVDEDNTYHETTAISLPTSATSQYELPSLVDGLFLKFGKNKTSTPHKQQSSAVKRYSNNSSNTRHQSFVRCSRQKFLRENINVLLISAPLPQKSNELFGVQL</sequence>
<name>A0A1S0TTH6_LOALO</name>
<evidence type="ECO:0000313" key="2">
    <source>
        <dbReference type="EMBL" id="EFO19899.1"/>
    </source>
</evidence>
<dbReference type="GeneID" id="9946021"/>
<evidence type="ECO:0000256" key="1">
    <source>
        <dbReference type="SAM" id="MobiDB-lite"/>
    </source>
</evidence>
<dbReference type="RefSeq" id="XP_003144171.1">
    <property type="nucleotide sequence ID" value="XM_003144123.1"/>
</dbReference>
<dbReference type="EMBL" id="JH712095">
    <property type="protein sequence ID" value="EFO19899.1"/>
    <property type="molecule type" value="Genomic_DNA"/>
</dbReference>
<evidence type="ECO:0008006" key="3">
    <source>
        <dbReference type="Google" id="ProtNLM"/>
    </source>
</evidence>
<dbReference type="OrthoDB" id="5813594at2759"/>
<dbReference type="CTD" id="9946021"/>
<protein>
    <recommendedName>
        <fullName evidence="3">SAM domain-containing protein</fullName>
    </recommendedName>
</protein>
<dbReference type="KEGG" id="loa:LOAG_08592"/>
<gene>
    <name evidence="2" type="ORF">LOAG_08592</name>
</gene>
<reference evidence="2" key="1">
    <citation type="submission" date="2012-04" db="EMBL/GenBank/DDBJ databases">
        <title>The Genome Sequence of Loa loa.</title>
        <authorList>
            <consortium name="The Broad Institute Genome Sequencing Platform"/>
            <consortium name="Broad Institute Genome Sequencing Center for Infectious Disease"/>
            <person name="Nutman T.B."/>
            <person name="Fink D.L."/>
            <person name="Russ C."/>
            <person name="Young S."/>
            <person name="Zeng Q."/>
            <person name="Gargeya S."/>
            <person name="Alvarado L."/>
            <person name="Berlin A."/>
            <person name="Chapman S.B."/>
            <person name="Chen Z."/>
            <person name="Freedman E."/>
            <person name="Gellesch M."/>
            <person name="Goldberg J."/>
            <person name="Griggs A."/>
            <person name="Gujja S."/>
            <person name="Heilman E.R."/>
            <person name="Heiman D."/>
            <person name="Howarth C."/>
            <person name="Mehta T."/>
            <person name="Neiman D."/>
            <person name="Pearson M."/>
            <person name="Roberts A."/>
            <person name="Saif S."/>
            <person name="Shea T."/>
            <person name="Shenoy N."/>
            <person name="Sisk P."/>
            <person name="Stolte C."/>
            <person name="Sykes S."/>
            <person name="White J."/>
            <person name="Yandava C."/>
            <person name="Haas B."/>
            <person name="Henn M.R."/>
            <person name="Nusbaum C."/>
            <person name="Birren B."/>
        </authorList>
    </citation>
    <scope>NUCLEOTIDE SEQUENCE [LARGE SCALE GENOMIC DNA]</scope>
</reference>
<organism evidence="2">
    <name type="scientific">Loa loa</name>
    <name type="common">Eye worm</name>
    <name type="synonym">Filaria loa</name>
    <dbReference type="NCBI Taxonomy" id="7209"/>
    <lineage>
        <taxon>Eukaryota</taxon>
        <taxon>Metazoa</taxon>
        <taxon>Ecdysozoa</taxon>
        <taxon>Nematoda</taxon>
        <taxon>Chromadorea</taxon>
        <taxon>Rhabditida</taxon>
        <taxon>Spirurina</taxon>
        <taxon>Spiruromorpha</taxon>
        <taxon>Filarioidea</taxon>
        <taxon>Onchocercidae</taxon>
        <taxon>Loa</taxon>
    </lineage>
</organism>
<dbReference type="SUPFAM" id="SSF47769">
    <property type="entry name" value="SAM/Pointed domain"/>
    <property type="match status" value="1"/>
</dbReference>
<dbReference type="OMA" id="NMSEYLP"/>
<dbReference type="Gene3D" id="1.10.150.50">
    <property type="entry name" value="Transcription Factor, Ets-1"/>
    <property type="match status" value="1"/>
</dbReference>
<accession>A0A1S0TTH6</accession>